<name>A0A392TMV7_9FABA</name>
<dbReference type="EMBL" id="LXQA010600449">
    <property type="protein sequence ID" value="MCI61466.1"/>
    <property type="molecule type" value="Genomic_DNA"/>
</dbReference>
<evidence type="ECO:0000313" key="2">
    <source>
        <dbReference type="Proteomes" id="UP000265520"/>
    </source>
</evidence>
<proteinExistence type="predicted"/>
<accession>A0A392TMV7</accession>
<dbReference type="AlphaFoldDB" id="A0A392TMV7"/>
<keyword evidence="2" id="KW-1185">Reference proteome</keyword>
<comment type="caution">
    <text evidence="1">The sequence shown here is derived from an EMBL/GenBank/DDBJ whole genome shotgun (WGS) entry which is preliminary data.</text>
</comment>
<feature type="non-terminal residue" evidence="1">
    <location>
        <position position="54"/>
    </location>
</feature>
<evidence type="ECO:0000313" key="1">
    <source>
        <dbReference type="EMBL" id="MCI61466.1"/>
    </source>
</evidence>
<protein>
    <submittedName>
        <fullName evidence="1">Uncharacterized protein</fullName>
    </submittedName>
</protein>
<dbReference type="Proteomes" id="UP000265520">
    <property type="component" value="Unassembled WGS sequence"/>
</dbReference>
<sequence>MKLKFGIGCEEMEDRHAKGWDWCEELQGRYRNEYMVSDNCRDVNDVLLSAIEEY</sequence>
<reference evidence="1 2" key="1">
    <citation type="journal article" date="2018" name="Front. Plant Sci.">
        <title>Red Clover (Trifolium pratense) and Zigzag Clover (T. medium) - A Picture of Genomic Similarities and Differences.</title>
        <authorList>
            <person name="Dluhosova J."/>
            <person name="Istvanek J."/>
            <person name="Nedelnik J."/>
            <person name="Repkova J."/>
        </authorList>
    </citation>
    <scope>NUCLEOTIDE SEQUENCE [LARGE SCALE GENOMIC DNA]</scope>
    <source>
        <strain evidence="2">cv. 10/8</strain>
        <tissue evidence="1">Leaf</tissue>
    </source>
</reference>
<organism evidence="1 2">
    <name type="scientific">Trifolium medium</name>
    <dbReference type="NCBI Taxonomy" id="97028"/>
    <lineage>
        <taxon>Eukaryota</taxon>
        <taxon>Viridiplantae</taxon>
        <taxon>Streptophyta</taxon>
        <taxon>Embryophyta</taxon>
        <taxon>Tracheophyta</taxon>
        <taxon>Spermatophyta</taxon>
        <taxon>Magnoliopsida</taxon>
        <taxon>eudicotyledons</taxon>
        <taxon>Gunneridae</taxon>
        <taxon>Pentapetalae</taxon>
        <taxon>rosids</taxon>
        <taxon>fabids</taxon>
        <taxon>Fabales</taxon>
        <taxon>Fabaceae</taxon>
        <taxon>Papilionoideae</taxon>
        <taxon>50 kb inversion clade</taxon>
        <taxon>NPAAA clade</taxon>
        <taxon>Hologalegina</taxon>
        <taxon>IRL clade</taxon>
        <taxon>Trifolieae</taxon>
        <taxon>Trifolium</taxon>
    </lineage>
</organism>